<evidence type="ECO:0000313" key="7">
    <source>
        <dbReference type="Proteomes" id="UP001293593"/>
    </source>
</evidence>
<feature type="domain" description="Bulb-type lectin" evidence="5">
    <location>
        <begin position="25"/>
        <end position="137"/>
    </location>
</feature>
<evidence type="ECO:0000256" key="3">
    <source>
        <dbReference type="ARBA" id="ARBA00023180"/>
    </source>
</evidence>
<organism evidence="6 7">
    <name type="scientific">Acacia crassicarpa</name>
    <name type="common">northern wattle</name>
    <dbReference type="NCBI Taxonomy" id="499986"/>
    <lineage>
        <taxon>Eukaryota</taxon>
        <taxon>Viridiplantae</taxon>
        <taxon>Streptophyta</taxon>
        <taxon>Embryophyta</taxon>
        <taxon>Tracheophyta</taxon>
        <taxon>Spermatophyta</taxon>
        <taxon>Magnoliopsida</taxon>
        <taxon>eudicotyledons</taxon>
        <taxon>Gunneridae</taxon>
        <taxon>Pentapetalae</taxon>
        <taxon>rosids</taxon>
        <taxon>fabids</taxon>
        <taxon>Fabales</taxon>
        <taxon>Fabaceae</taxon>
        <taxon>Caesalpinioideae</taxon>
        <taxon>mimosoid clade</taxon>
        <taxon>Acacieae</taxon>
        <taxon>Acacia</taxon>
    </lineage>
</organism>
<evidence type="ECO:0000256" key="2">
    <source>
        <dbReference type="ARBA" id="ARBA00023157"/>
    </source>
</evidence>
<dbReference type="Gene3D" id="2.90.10.10">
    <property type="entry name" value="Bulb-type lectin domain"/>
    <property type="match status" value="1"/>
</dbReference>
<dbReference type="InterPro" id="IPR036426">
    <property type="entry name" value="Bulb-type_lectin_dom_sf"/>
</dbReference>
<dbReference type="Proteomes" id="UP001293593">
    <property type="component" value="Unassembled WGS sequence"/>
</dbReference>
<dbReference type="SMART" id="SM00108">
    <property type="entry name" value="B_lectin"/>
    <property type="match status" value="1"/>
</dbReference>
<keyword evidence="3" id="KW-0325">Glycoprotein</keyword>
<comment type="caution">
    <text evidence="6">The sequence shown here is derived from an EMBL/GenBank/DDBJ whole genome shotgun (WGS) entry which is preliminary data.</text>
</comment>
<dbReference type="CDD" id="cd00028">
    <property type="entry name" value="B_lectin"/>
    <property type="match status" value="1"/>
</dbReference>
<accession>A0AAE1NBA1</accession>
<keyword evidence="2" id="KW-1015">Disulfide bond</keyword>
<feature type="chain" id="PRO_5042216310" description="Bulb-type lectin domain-containing protein" evidence="4">
    <location>
        <begin position="23"/>
        <end position="137"/>
    </location>
</feature>
<sequence length="137" mass="15568">MENLRKLSVYVLLLCFTSMSSTPDMITPSQPRRDGHNETLISEGRIFEAGFFNPVNSKRRYVGIWYKNIPERTVVWVANRGKPHHDAWGVLQIDSDKGILRILDSKGIETWSSNNASKQLADNPVLQLLDSVNLVDK</sequence>
<dbReference type="PANTHER" id="PTHR32444:SF247">
    <property type="entry name" value="OS01G0958200 PROTEIN"/>
    <property type="match status" value="1"/>
</dbReference>
<evidence type="ECO:0000256" key="4">
    <source>
        <dbReference type="SAM" id="SignalP"/>
    </source>
</evidence>
<dbReference type="SUPFAM" id="SSF51110">
    <property type="entry name" value="alpha-D-mannose-specific plant lectins"/>
    <property type="match status" value="1"/>
</dbReference>
<proteinExistence type="predicted"/>
<dbReference type="AlphaFoldDB" id="A0AAE1NBA1"/>
<keyword evidence="7" id="KW-1185">Reference proteome</keyword>
<name>A0AAE1NBA1_9FABA</name>
<dbReference type="PROSITE" id="PS50927">
    <property type="entry name" value="BULB_LECTIN"/>
    <property type="match status" value="1"/>
</dbReference>
<dbReference type="PANTHER" id="PTHR32444">
    <property type="entry name" value="BULB-TYPE LECTIN DOMAIN-CONTAINING PROTEIN"/>
    <property type="match status" value="1"/>
</dbReference>
<feature type="signal peptide" evidence="4">
    <location>
        <begin position="1"/>
        <end position="22"/>
    </location>
</feature>
<gene>
    <name evidence="6" type="ORF">QN277_002632</name>
</gene>
<protein>
    <recommendedName>
        <fullName evidence="5">Bulb-type lectin domain-containing protein</fullName>
    </recommendedName>
</protein>
<reference evidence="6" key="1">
    <citation type="submission" date="2023-10" db="EMBL/GenBank/DDBJ databases">
        <title>Chromosome-level genome of the transformable northern wattle, Acacia crassicarpa.</title>
        <authorList>
            <person name="Massaro I."/>
            <person name="Sinha N.R."/>
            <person name="Poethig S."/>
            <person name="Leichty A.R."/>
        </authorList>
    </citation>
    <scope>NUCLEOTIDE SEQUENCE</scope>
    <source>
        <strain evidence="6">Acra3RX</strain>
        <tissue evidence="6">Leaf</tissue>
    </source>
</reference>
<dbReference type="EMBL" id="JAWXYG010000001">
    <property type="protein sequence ID" value="KAK4286015.1"/>
    <property type="molecule type" value="Genomic_DNA"/>
</dbReference>
<evidence type="ECO:0000259" key="5">
    <source>
        <dbReference type="PROSITE" id="PS50927"/>
    </source>
</evidence>
<dbReference type="Pfam" id="PF01453">
    <property type="entry name" value="B_lectin"/>
    <property type="match status" value="1"/>
</dbReference>
<evidence type="ECO:0000256" key="1">
    <source>
        <dbReference type="ARBA" id="ARBA00022729"/>
    </source>
</evidence>
<evidence type="ECO:0000313" key="6">
    <source>
        <dbReference type="EMBL" id="KAK4286015.1"/>
    </source>
</evidence>
<keyword evidence="1 4" id="KW-0732">Signal</keyword>
<dbReference type="InterPro" id="IPR001480">
    <property type="entry name" value="Bulb-type_lectin_dom"/>
</dbReference>